<dbReference type="RefSeq" id="WP_208916062.1">
    <property type="nucleotide sequence ID" value="NZ_LT840184.1"/>
</dbReference>
<dbReference type="Gene3D" id="1.10.10.60">
    <property type="entry name" value="Homeodomain-like"/>
    <property type="match status" value="2"/>
</dbReference>
<comment type="subcellular location">
    <subcellularLocation>
        <location evidence="1">Cytoplasm</location>
    </subcellularLocation>
</comment>
<dbReference type="Pfam" id="PF00072">
    <property type="entry name" value="Response_reg"/>
    <property type="match status" value="1"/>
</dbReference>
<dbReference type="CDD" id="cd17536">
    <property type="entry name" value="REC_YesN-like"/>
    <property type="match status" value="1"/>
</dbReference>
<dbReference type="GO" id="GO:0043565">
    <property type="term" value="F:sequence-specific DNA binding"/>
    <property type="evidence" value="ECO:0007669"/>
    <property type="project" value="InterPro"/>
</dbReference>
<dbReference type="InterPro" id="IPR001789">
    <property type="entry name" value="Sig_transdc_resp-reg_receiver"/>
</dbReference>
<dbReference type="PANTHER" id="PTHR42713:SF3">
    <property type="entry name" value="TRANSCRIPTIONAL REGULATORY PROTEIN HPTR"/>
    <property type="match status" value="1"/>
</dbReference>
<dbReference type="Gene3D" id="3.40.50.2300">
    <property type="match status" value="1"/>
</dbReference>
<evidence type="ECO:0000259" key="9">
    <source>
        <dbReference type="PROSITE" id="PS01124"/>
    </source>
</evidence>
<dbReference type="Proteomes" id="UP000192940">
    <property type="component" value="Chromosome I"/>
</dbReference>
<dbReference type="SMART" id="SM00448">
    <property type="entry name" value="REC"/>
    <property type="match status" value="1"/>
</dbReference>
<dbReference type="PROSITE" id="PS00041">
    <property type="entry name" value="HTH_ARAC_FAMILY_1"/>
    <property type="match status" value="1"/>
</dbReference>
<evidence type="ECO:0000256" key="7">
    <source>
        <dbReference type="ARBA" id="ARBA00023163"/>
    </source>
</evidence>
<dbReference type="PROSITE" id="PS50110">
    <property type="entry name" value="RESPONSE_REGULATORY"/>
    <property type="match status" value="1"/>
</dbReference>
<dbReference type="AlphaFoldDB" id="A0A1X7HRF2"/>
<dbReference type="PROSITE" id="PS01124">
    <property type="entry name" value="HTH_ARAC_FAMILY_2"/>
    <property type="match status" value="1"/>
</dbReference>
<dbReference type="STRING" id="1313296.SAMN05661091_5455"/>
<dbReference type="InterPro" id="IPR020449">
    <property type="entry name" value="Tscrpt_reg_AraC-type_HTH"/>
</dbReference>
<evidence type="ECO:0000313" key="12">
    <source>
        <dbReference type="Proteomes" id="UP000192940"/>
    </source>
</evidence>
<evidence type="ECO:0000256" key="8">
    <source>
        <dbReference type="PROSITE-ProRule" id="PRU00169"/>
    </source>
</evidence>
<dbReference type="SUPFAM" id="SSF46689">
    <property type="entry name" value="Homeodomain-like"/>
    <property type="match status" value="2"/>
</dbReference>
<dbReference type="GO" id="GO:0003700">
    <property type="term" value="F:DNA-binding transcription factor activity"/>
    <property type="evidence" value="ECO:0007669"/>
    <property type="project" value="InterPro"/>
</dbReference>
<feature type="modified residue" description="4-aspartylphosphate" evidence="8">
    <location>
        <position position="53"/>
    </location>
</feature>
<name>A0A1X7HRF2_9BACL</name>
<gene>
    <name evidence="11" type="ORF">SAMN05661091_5455</name>
</gene>
<keyword evidence="12" id="KW-1185">Reference proteome</keyword>
<dbReference type="EMBL" id="LT840184">
    <property type="protein sequence ID" value="SMF91433.1"/>
    <property type="molecule type" value="Genomic_DNA"/>
</dbReference>
<evidence type="ECO:0000256" key="1">
    <source>
        <dbReference type="ARBA" id="ARBA00004496"/>
    </source>
</evidence>
<evidence type="ECO:0000256" key="2">
    <source>
        <dbReference type="ARBA" id="ARBA00022490"/>
    </source>
</evidence>
<keyword evidence="4" id="KW-0902">Two-component regulatory system</keyword>
<dbReference type="InterPro" id="IPR011006">
    <property type="entry name" value="CheY-like_superfamily"/>
</dbReference>
<reference evidence="11 12" key="1">
    <citation type="submission" date="2017-04" db="EMBL/GenBank/DDBJ databases">
        <authorList>
            <person name="Afonso C.L."/>
            <person name="Miller P.J."/>
            <person name="Scott M.A."/>
            <person name="Spackman E."/>
            <person name="Goraichik I."/>
            <person name="Dimitrov K.M."/>
            <person name="Suarez D.L."/>
            <person name="Swayne D.E."/>
        </authorList>
    </citation>
    <scope>NUCLEOTIDE SEQUENCE [LARGE SCALE GENOMIC DNA]</scope>
    <source>
        <strain evidence="11 12">N3/975</strain>
    </source>
</reference>
<keyword evidence="2" id="KW-0963">Cytoplasm</keyword>
<dbReference type="SUPFAM" id="SSF52172">
    <property type="entry name" value="CheY-like"/>
    <property type="match status" value="1"/>
</dbReference>
<dbReference type="GO" id="GO:0000160">
    <property type="term" value="P:phosphorelay signal transduction system"/>
    <property type="evidence" value="ECO:0007669"/>
    <property type="project" value="UniProtKB-KW"/>
</dbReference>
<dbReference type="GO" id="GO:0005737">
    <property type="term" value="C:cytoplasm"/>
    <property type="evidence" value="ECO:0007669"/>
    <property type="project" value="UniProtKB-SubCell"/>
</dbReference>
<dbReference type="InterPro" id="IPR009057">
    <property type="entry name" value="Homeodomain-like_sf"/>
</dbReference>
<evidence type="ECO:0000256" key="5">
    <source>
        <dbReference type="ARBA" id="ARBA00023015"/>
    </source>
</evidence>
<organism evidence="11 12">
    <name type="scientific">Paenibacillus uliginis N3/975</name>
    <dbReference type="NCBI Taxonomy" id="1313296"/>
    <lineage>
        <taxon>Bacteria</taxon>
        <taxon>Bacillati</taxon>
        <taxon>Bacillota</taxon>
        <taxon>Bacilli</taxon>
        <taxon>Bacillales</taxon>
        <taxon>Paenibacillaceae</taxon>
        <taxon>Paenibacillus</taxon>
    </lineage>
</organism>
<feature type="domain" description="Response regulatory" evidence="10">
    <location>
        <begin position="2"/>
        <end position="118"/>
    </location>
</feature>
<evidence type="ECO:0000259" key="10">
    <source>
        <dbReference type="PROSITE" id="PS50110"/>
    </source>
</evidence>
<evidence type="ECO:0000256" key="4">
    <source>
        <dbReference type="ARBA" id="ARBA00023012"/>
    </source>
</evidence>
<evidence type="ECO:0000256" key="3">
    <source>
        <dbReference type="ARBA" id="ARBA00022553"/>
    </source>
</evidence>
<feature type="domain" description="HTH araC/xylS-type" evidence="9">
    <location>
        <begin position="399"/>
        <end position="500"/>
    </location>
</feature>
<dbReference type="InterPro" id="IPR051552">
    <property type="entry name" value="HptR"/>
</dbReference>
<proteinExistence type="predicted"/>
<evidence type="ECO:0000313" key="11">
    <source>
        <dbReference type="EMBL" id="SMF91433.1"/>
    </source>
</evidence>
<dbReference type="InterPro" id="IPR018062">
    <property type="entry name" value="HTH_AraC-typ_CS"/>
</dbReference>
<evidence type="ECO:0000256" key="6">
    <source>
        <dbReference type="ARBA" id="ARBA00023125"/>
    </source>
</evidence>
<keyword evidence="6 11" id="KW-0238">DNA-binding</keyword>
<keyword evidence="7" id="KW-0804">Transcription</keyword>
<dbReference type="PRINTS" id="PR00032">
    <property type="entry name" value="HTHARAC"/>
</dbReference>
<protein>
    <submittedName>
        <fullName evidence="11">Response regulator containing CheY-like receiver domain and AraC-type DNA-binding domain</fullName>
    </submittedName>
</protein>
<sequence length="506" mass="57392">MKILVADDEFFARKAIVQMIQDWDASTLVIEAEDGTAALKIIDEEVPDLLITDIRMPGMDGIQLAAHIRKNHPSILVTIISGYDDFTYAREAIQYKVENYLLKPVDRQELTPLLKQLKERVADRQETSLEFAMSACFYEEAGRNLPALEAALGSRNYESHTMVFLHHPSQYRELTTIAKEVFLRNNLQTFIMTDKFQPQLLIAWIRSKTASGQGLHDSVHSLCDRINRKLTGITGESCAAIGISSALTDLRQLDVSLKEAKLAALQSFVHGHGKTVRIEHIGNVYHYDAALIQEWTGVFNQKAINHQVTEMAGMIRSWLADSAKKQFSVHMVQDSLAAAVNMINTLIGRSNSETASSYIEQRNLFEFTSIHEAGEDLIAKLSTVIEQLKRSEAKRDIVQDIKDFVEANYKNRIVLDDLAKHRYFVDPSYLSRLFKRKCGMGFTQYLLSVRMDKAKKLLESTSYHLPIATVASEVGFNDYSYFIQMYRKVYGATPGKSRSEKNPKNY</sequence>
<dbReference type="Pfam" id="PF12833">
    <property type="entry name" value="HTH_18"/>
    <property type="match status" value="1"/>
</dbReference>
<dbReference type="PANTHER" id="PTHR42713">
    <property type="entry name" value="HISTIDINE KINASE-RELATED"/>
    <property type="match status" value="1"/>
</dbReference>
<accession>A0A1X7HRF2</accession>
<keyword evidence="5" id="KW-0805">Transcription regulation</keyword>
<keyword evidence="3 8" id="KW-0597">Phosphoprotein</keyword>
<dbReference type="SMART" id="SM00342">
    <property type="entry name" value="HTH_ARAC"/>
    <property type="match status" value="1"/>
</dbReference>
<dbReference type="InterPro" id="IPR018060">
    <property type="entry name" value="HTH_AraC"/>
</dbReference>